<dbReference type="InterPro" id="IPR002563">
    <property type="entry name" value="Flavin_Rdtase-like_dom"/>
</dbReference>
<dbReference type="GO" id="GO:0010181">
    <property type="term" value="F:FMN binding"/>
    <property type="evidence" value="ECO:0007669"/>
    <property type="project" value="InterPro"/>
</dbReference>
<dbReference type="EMBL" id="FNWV01000003">
    <property type="protein sequence ID" value="SEH51681.1"/>
    <property type="molecule type" value="Genomic_DNA"/>
</dbReference>
<dbReference type="PANTHER" id="PTHR43567">
    <property type="entry name" value="FLAVOREDOXIN-RELATED-RELATED"/>
    <property type="match status" value="1"/>
</dbReference>
<dbReference type="Proteomes" id="UP000183190">
    <property type="component" value="Unassembled WGS sequence"/>
</dbReference>
<name>A0A1H6IPK3_RUMFL</name>
<gene>
    <name evidence="3" type="ORF">SAMN02910265_01178</name>
</gene>
<dbReference type="InterPro" id="IPR012349">
    <property type="entry name" value="Split_barrel_FMN-bd"/>
</dbReference>
<dbReference type="RefSeq" id="WP_074715280.1">
    <property type="nucleotide sequence ID" value="NZ_FNWV01000003.1"/>
</dbReference>
<evidence type="ECO:0000313" key="3">
    <source>
        <dbReference type="EMBL" id="SEH51681.1"/>
    </source>
</evidence>
<dbReference type="AlphaFoldDB" id="A0A1H6IPK3"/>
<organism evidence="3 4">
    <name type="scientific">Ruminococcus flavefaciens</name>
    <dbReference type="NCBI Taxonomy" id="1265"/>
    <lineage>
        <taxon>Bacteria</taxon>
        <taxon>Bacillati</taxon>
        <taxon>Bacillota</taxon>
        <taxon>Clostridia</taxon>
        <taxon>Eubacteriales</taxon>
        <taxon>Oscillospiraceae</taxon>
        <taxon>Ruminococcus</taxon>
    </lineage>
</organism>
<reference evidence="3 4" key="1">
    <citation type="submission" date="2016-10" db="EMBL/GenBank/DDBJ databases">
        <authorList>
            <person name="de Groot N.N."/>
        </authorList>
    </citation>
    <scope>NUCLEOTIDE SEQUENCE [LARGE SCALE GENOMIC DNA]</scope>
    <source>
        <strain evidence="3 4">YAD2003</strain>
    </source>
</reference>
<dbReference type="Gene3D" id="2.30.110.10">
    <property type="entry name" value="Electron Transport, Fmn-binding Protein, Chain A"/>
    <property type="match status" value="1"/>
</dbReference>
<dbReference type="GO" id="GO:0016646">
    <property type="term" value="F:oxidoreductase activity, acting on the CH-NH group of donors, NAD or NADP as acceptor"/>
    <property type="evidence" value="ECO:0007669"/>
    <property type="project" value="UniProtKB-ARBA"/>
</dbReference>
<dbReference type="SUPFAM" id="SSF50475">
    <property type="entry name" value="FMN-binding split barrel"/>
    <property type="match status" value="1"/>
</dbReference>
<protein>
    <submittedName>
        <fullName evidence="3">NADH-FMN oxidoreductase RutF, flavin reductase (DIM6/NTAB) family</fullName>
    </submittedName>
</protein>
<dbReference type="InterPro" id="IPR052174">
    <property type="entry name" value="Flavoredoxin"/>
</dbReference>
<sequence>MAFKKIEISELSFNPFDKIGKQWMLLTGGNKESFNTMTASWGQIGVLWNKNVLTCYIRPTRYTFGFVEENECYTASFLGEEFRNALSFCGSHSGRDCDKAKEAGLTPAEIDGCMTFEEAELVLVCRKLYSYDLQESGFITDDGIPEKFFNGDAYHRAYISEIVGVYVKE</sequence>
<comment type="similarity">
    <text evidence="1">Belongs to the flavoredoxin family.</text>
</comment>
<dbReference type="Pfam" id="PF01613">
    <property type="entry name" value="Flavin_Reduct"/>
    <property type="match status" value="1"/>
</dbReference>
<proteinExistence type="inferred from homology"/>
<evidence type="ECO:0000259" key="2">
    <source>
        <dbReference type="Pfam" id="PF01613"/>
    </source>
</evidence>
<feature type="domain" description="Flavin reductase like" evidence="2">
    <location>
        <begin position="21"/>
        <end position="168"/>
    </location>
</feature>
<dbReference type="PANTHER" id="PTHR43567:SF5">
    <property type="entry name" value="HYPOTHETICAL CYTOSOLIC PROTEIN"/>
    <property type="match status" value="1"/>
</dbReference>
<accession>A0A1H6IPK3</accession>
<evidence type="ECO:0000256" key="1">
    <source>
        <dbReference type="ARBA" id="ARBA00038054"/>
    </source>
</evidence>
<evidence type="ECO:0000313" key="4">
    <source>
        <dbReference type="Proteomes" id="UP000183190"/>
    </source>
</evidence>
<dbReference type="OrthoDB" id="9791490at2"/>